<feature type="transmembrane region" description="Helical" evidence="9">
    <location>
        <begin position="120"/>
        <end position="146"/>
    </location>
</feature>
<evidence type="ECO:0000256" key="7">
    <source>
        <dbReference type="ARBA" id="ARBA00023136"/>
    </source>
</evidence>
<keyword evidence="5 9" id="KW-0812">Transmembrane</keyword>
<keyword evidence="12" id="KW-1185">Reference proteome</keyword>
<keyword evidence="6 9" id="KW-1133">Transmembrane helix</keyword>
<feature type="transmembrane region" description="Helical" evidence="9">
    <location>
        <begin position="12"/>
        <end position="29"/>
    </location>
</feature>
<evidence type="ECO:0000256" key="6">
    <source>
        <dbReference type="ARBA" id="ARBA00022989"/>
    </source>
</evidence>
<keyword evidence="4 8" id="KW-1003">Cell membrane</keyword>
<dbReference type="PANTHER" id="PTHR34295">
    <property type="entry name" value="BIOTIN TRANSPORTER BIOY"/>
    <property type="match status" value="1"/>
</dbReference>
<comment type="subcellular location">
    <subcellularLocation>
        <location evidence="1 8">Cell membrane</location>
        <topology evidence="1 8">Multi-pass membrane protein</topology>
    </subcellularLocation>
</comment>
<protein>
    <recommendedName>
        <fullName evidence="8">Biotin transporter</fullName>
    </recommendedName>
</protein>
<dbReference type="GO" id="GO:0015225">
    <property type="term" value="F:biotin transmembrane transporter activity"/>
    <property type="evidence" value="ECO:0007669"/>
    <property type="project" value="UniProtKB-UniRule"/>
</dbReference>
<evidence type="ECO:0000256" key="2">
    <source>
        <dbReference type="ARBA" id="ARBA00010692"/>
    </source>
</evidence>
<dbReference type="RefSeq" id="WP_208500121.1">
    <property type="nucleotide sequence ID" value="NZ_JAGFOA010000001.1"/>
</dbReference>
<evidence type="ECO:0000256" key="4">
    <source>
        <dbReference type="ARBA" id="ARBA00022475"/>
    </source>
</evidence>
<feature type="transmembrane region" description="Helical" evidence="9">
    <location>
        <begin position="91"/>
        <end position="108"/>
    </location>
</feature>
<evidence type="ECO:0000313" key="10">
    <source>
        <dbReference type="EMBL" id="MBO3662445.1"/>
    </source>
</evidence>
<feature type="transmembrane region" description="Helical" evidence="9">
    <location>
        <begin position="60"/>
        <end position="79"/>
    </location>
</feature>
<dbReference type="Gene3D" id="1.10.1760.20">
    <property type="match status" value="1"/>
</dbReference>
<name>A0A939QMH3_9MICO</name>
<dbReference type="InterPro" id="IPR003784">
    <property type="entry name" value="BioY"/>
</dbReference>
<dbReference type="PIRSF" id="PIRSF016661">
    <property type="entry name" value="BioY"/>
    <property type="match status" value="1"/>
</dbReference>
<evidence type="ECO:0000256" key="9">
    <source>
        <dbReference type="SAM" id="Phobius"/>
    </source>
</evidence>
<evidence type="ECO:0000256" key="3">
    <source>
        <dbReference type="ARBA" id="ARBA00022448"/>
    </source>
</evidence>
<dbReference type="EMBL" id="JAGFOA010000005">
    <property type="protein sequence ID" value="MBO3664437.1"/>
    <property type="molecule type" value="Genomic_DNA"/>
</dbReference>
<reference evidence="11" key="1">
    <citation type="submission" date="2021-03" db="EMBL/GenBank/DDBJ databases">
        <title>Microbacterium sp. nov., a novel actinobacterium isolated from cow dung.</title>
        <authorList>
            <person name="Zhang L."/>
        </authorList>
    </citation>
    <scope>NUCLEOTIDE SEQUENCE</scope>
    <source>
        <strain evidence="11">NEAU-LLB</strain>
    </source>
</reference>
<organism evidence="11 12">
    <name type="scientific">Microbacterium stercoris</name>
    <dbReference type="NCBI Taxonomy" id="2820289"/>
    <lineage>
        <taxon>Bacteria</taxon>
        <taxon>Bacillati</taxon>
        <taxon>Actinomycetota</taxon>
        <taxon>Actinomycetes</taxon>
        <taxon>Micrococcales</taxon>
        <taxon>Microbacteriaceae</taxon>
        <taxon>Microbacterium</taxon>
    </lineage>
</organism>
<evidence type="ECO:0000256" key="5">
    <source>
        <dbReference type="ARBA" id="ARBA00022692"/>
    </source>
</evidence>
<proteinExistence type="inferred from homology"/>
<dbReference type="Pfam" id="PF02632">
    <property type="entry name" value="BioY"/>
    <property type="match status" value="1"/>
</dbReference>
<evidence type="ECO:0000256" key="1">
    <source>
        <dbReference type="ARBA" id="ARBA00004651"/>
    </source>
</evidence>
<comment type="caution">
    <text evidence="11">The sequence shown here is derived from an EMBL/GenBank/DDBJ whole genome shotgun (WGS) entry which is preliminary data.</text>
</comment>
<gene>
    <name evidence="10" type="ORF">J5V96_02855</name>
    <name evidence="11" type="ORF">J5V96_13100</name>
</gene>
<evidence type="ECO:0000313" key="12">
    <source>
        <dbReference type="Proteomes" id="UP000680132"/>
    </source>
</evidence>
<feature type="transmembrane region" description="Helical" evidence="9">
    <location>
        <begin position="35"/>
        <end position="53"/>
    </location>
</feature>
<accession>A0A939QMH3</accession>
<dbReference type="AlphaFoldDB" id="A0A939QMH3"/>
<feature type="transmembrane region" description="Helical" evidence="9">
    <location>
        <begin position="166"/>
        <end position="187"/>
    </location>
</feature>
<dbReference type="Proteomes" id="UP000680132">
    <property type="component" value="Unassembled WGS sequence"/>
</dbReference>
<keyword evidence="7 8" id="KW-0472">Membrane</keyword>
<evidence type="ECO:0000256" key="8">
    <source>
        <dbReference type="PIRNR" id="PIRNR016661"/>
    </source>
</evidence>
<keyword evidence="3 8" id="KW-0813">Transport</keyword>
<dbReference type="EMBL" id="JAGFOA010000001">
    <property type="protein sequence ID" value="MBO3662445.1"/>
    <property type="molecule type" value="Genomic_DNA"/>
</dbReference>
<dbReference type="PANTHER" id="PTHR34295:SF4">
    <property type="entry name" value="BIOTIN TRANSPORTER BIOY-RELATED"/>
    <property type="match status" value="1"/>
</dbReference>
<comment type="similarity">
    <text evidence="2 8">Belongs to the BioY family.</text>
</comment>
<sequence length="203" mass="20389">MAASARLEARDLARVAIFAAIIIVLGIAGQVPLPFGVPVTLQTLGVMLAGIVLGARRGALAVLVVLVLTAVGLPVLAGGRGGLGVFAGPTVGYLVGWLPGVVVTGLIARAGRARIRWWRAALGGLVGGVIVVYAFGTLGLVLVAGLSSLDALVSNVAFLPGDALKSLLAGVLAAAVWRAYPPAFAFAPTARAEVRAQAKADTV</sequence>
<dbReference type="GO" id="GO:0005886">
    <property type="term" value="C:plasma membrane"/>
    <property type="evidence" value="ECO:0007669"/>
    <property type="project" value="UniProtKB-SubCell"/>
</dbReference>
<evidence type="ECO:0000313" key="11">
    <source>
        <dbReference type="EMBL" id="MBO3664437.1"/>
    </source>
</evidence>